<gene>
    <name evidence="1" type="ORF">PoB_006842400</name>
</gene>
<evidence type="ECO:0000313" key="2">
    <source>
        <dbReference type="Proteomes" id="UP000735302"/>
    </source>
</evidence>
<proteinExistence type="predicted"/>
<comment type="caution">
    <text evidence="1">The sequence shown here is derived from an EMBL/GenBank/DDBJ whole genome shotgun (WGS) entry which is preliminary data.</text>
</comment>
<organism evidence="1 2">
    <name type="scientific">Plakobranchus ocellatus</name>
    <dbReference type="NCBI Taxonomy" id="259542"/>
    <lineage>
        <taxon>Eukaryota</taxon>
        <taxon>Metazoa</taxon>
        <taxon>Spiralia</taxon>
        <taxon>Lophotrochozoa</taxon>
        <taxon>Mollusca</taxon>
        <taxon>Gastropoda</taxon>
        <taxon>Heterobranchia</taxon>
        <taxon>Euthyneura</taxon>
        <taxon>Panpulmonata</taxon>
        <taxon>Sacoglossa</taxon>
        <taxon>Placobranchoidea</taxon>
        <taxon>Plakobranchidae</taxon>
        <taxon>Plakobranchus</taxon>
    </lineage>
</organism>
<reference evidence="1 2" key="1">
    <citation type="journal article" date="2021" name="Elife">
        <title>Chloroplast acquisition without the gene transfer in kleptoplastic sea slugs, Plakobranchus ocellatus.</title>
        <authorList>
            <person name="Maeda T."/>
            <person name="Takahashi S."/>
            <person name="Yoshida T."/>
            <person name="Shimamura S."/>
            <person name="Takaki Y."/>
            <person name="Nagai Y."/>
            <person name="Toyoda A."/>
            <person name="Suzuki Y."/>
            <person name="Arimoto A."/>
            <person name="Ishii H."/>
            <person name="Satoh N."/>
            <person name="Nishiyama T."/>
            <person name="Hasebe M."/>
            <person name="Maruyama T."/>
            <person name="Minagawa J."/>
            <person name="Obokata J."/>
            <person name="Shigenobu S."/>
        </authorList>
    </citation>
    <scope>NUCLEOTIDE SEQUENCE [LARGE SCALE GENOMIC DNA]</scope>
</reference>
<accession>A0AAV4DCI1</accession>
<evidence type="ECO:0000313" key="1">
    <source>
        <dbReference type="EMBL" id="GFO41919.1"/>
    </source>
</evidence>
<keyword evidence="2" id="KW-1185">Reference proteome</keyword>
<dbReference type="AlphaFoldDB" id="A0AAV4DCI1"/>
<dbReference type="EMBL" id="BLXT01007735">
    <property type="protein sequence ID" value="GFO41919.1"/>
    <property type="molecule type" value="Genomic_DNA"/>
</dbReference>
<sequence>MTGSKSKKRKKRRAVISWPNGLDLGTSVTVHKKVISYQAFRPSVRPERRADEEGRGFPWFVSSRLSTVLLISGHLSLAQPGCRAGLETVIKIFLDI</sequence>
<dbReference type="Proteomes" id="UP000735302">
    <property type="component" value="Unassembled WGS sequence"/>
</dbReference>
<protein>
    <submittedName>
        <fullName evidence="1">Uncharacterized protein</fullName>
    </submittedName>
</protein>
<name>A0AAV4DCI1_9GAST</name>